<reference evidence="3 4" key="1">
    <citation type="submission" date="2024-01" db="EMBL/GenBank/DDBJ databases">
        <title>Unpublished Manusciprt.</title>
        <authorList>
            <person name="Duman M."/>
            <person name="Valdes E.G."/>
            <person name="Ajmi N."/>
            <person name="Altun S."/>
            <person name="Saticioglu I.B."/>
        </authorList>
    </citation>
    <scope>NUCLEOTIDE SEQUENCE [LARGE SCALE GENOMIC DNA]</scope>
    <source>
        <strain evidence="3 4">148P</strain>
    </source>
</reference>
<evidence type="ECO:0000313" key="4">
    <source>
        <dbReference type="Proteomes" id="UP001335100"/>
    </source>
</evidence>
<gene>
    <name evidence="3" type="ORF">V0R50_15970</name>
</gene>
<dbReference type="RefSeq" id="WP_330075489.1">
    <property type="nucleotide sequence ID" value="NZ_JAZDQJ010000017.1"/>
</dbReference>
<evidence type="ECO:0000259" key="2">
    <source>
        <dbReference type="Pfam" id="PF07484"/>
    </source>
</evidence>
<dbReference type="Pfam" id="PF07484">
    <property type="entry name" value="Collar"/>
    <property type="match status" value="3"/>
</dbReference>
<feature type="domain" description="Phage tail collar" evidence="2">
    <location>
        <begin position="352"/>
        <end position="410"/>
    </location>
</feature>
<dbReference type="InterPro" id="IPR011083">
    <property type="entry name" value="Phage_tail_collar_dom"/>
</dbReference>
<dbReference type="Proteomes" id="UP001335100">
    <property type="component" value="Unassembled WGS sequence"/>
</dbReference>
<evidence type="ECO:0000256" key="1">
    <source>
        <dbReference type="SAM" id="MobiDB-lite"/>
    </source>
</evidence>
<feature type="region of interest" description="Disordered" evidence="1">
    <location>
        <begin position="423"/>
        <end position="459"/>
    </location>
</feature>
<dbReference type="Gene3D" id="3.90.1340.10">
    <property type="entry name" value="Phage tail collar domain"/>
    <property type="match status" value="3"/>
</dbReference>
<feature type="domain" description="Phage tail collar" evidence="2">
    <location>
        <begin position="11"/>
        <end position="71"/>
    </location>
</feature>
<organism evidence="3 4">
    <name type="scientific">Pseudomonas ulcerans</name>
    <dbReference type="NCBI Taxonomy" id="3115852"/>
    <lineage>
        <taxon>Bacteria</taxon>
        <taxon>Pseudomonadati</taxon>
        <taxon>Pseudomonadota</taxon>
        <taxon>Gammaproteobacteria</taxon>
        <taxon>Pseudomonadales</taxon>
        <taxon>Pseudomonadaceae</taxon>
        <taxon>Pseudomonas</taxon>
    </lineage>
</organism>
<dbReference type="InterPro" id="IPR037053">
    <property type="entry name" value="Phage_tail_collar_dom_sf"/>
</dbReference>
<comment type="caution">
    <text evidence="3">The sequence shown here is derived from an EMBL/GenBank/DDBJ whole genome shotgun (WGS) entry which is preliminary data.</text>
</comment>
<name>A0ABU7HT68_9PSED</name>
<proteinExistence type="predicted"/>
<dbReference type="SUPFAM" id="SSF88874">
    <property type="entry name" value="Receptor-binding domain of short tail fibre protein gp12"/>
    <property type="match status" value="3"/>
</dbReference>
<evidence type="ECO:0000313" key="3">
    <source>
        <dbReference type="EMBL" id="MEE1934727.1"/>
    </source>
</evidence>
<keyword evidence="4" id="KW-1185">Reference proteome</keyword>
<feature type="compositionally biased region" description="Low complexity" evidence="1">
    <location>
        <begin position="423"/>
        <end position="432"/>
    </location>
</feature>
<protein>
    <submittedName>
        <fullName evidence="3">Phage tail protein</fullName>
    </submittedName>
</protein>
<sequence>MSKQGLSVPVGAVLPYAGNLDNNQLNELGWSICDGTQLLISSYPALFAAIGTCNGGNGNLNFNLPDYRGYFLRGVDHSGTVDKGANQRTAPRTGAATGANVGSVEGFATAVPNTPFTALVPHVPTDDHNAYSGTNADMLEPGNGQIFSSTAGGDAETRPVNAYVNFIIKLVENAGLPTGAIVTFTGASANSSSNLLSYFLHCDGSALPQGQWPSLFKAIGKAHGGSDIAYNLPDYRGRFLRGVDSGAQRDPDAGTRTAMAAGGATGDAVGSIQDWATAAPVNPFTIWVNVGNSEKTSDHCSGHDNSEWNQNSTTVSFTAAGGDKETRPVNVAVDHYVLRDIDANTSDIFPIGAVIGFPGNIAPPAAQWLPCDGSSLSSTDYEDLYFAIGDASGGNNGSAFNLPDYRGYFMRGADLGKNLDPDAASRTAAAPGGAIGANVGSRQGGATGRPRTGDITGPIDHMPTDDADNSCAIWCSSVAEWDGAQAPTVGGGDAETRPINANILYYIKYAATPAS</sequence>
<feature type="domain" description="Phage tail collar" evidence="2">
    <location>
        <begin position="179"/>
        <end position="240"/>
    </location>
</feature>
<dbReference type="EMBL" id="JAZDQJ010000017">
    <property type="protein sequence ID" value="MEE1934727.1"/>
    <property type="molecule type" value="Genomic_DNA"/>
</dbReference>
<accession>A0ABU7HT68</accession>